<feature type="transmembrane region" description="Helical" evidence="3">
    <location>
        <begin position="1452"/>
        <end position="1471"/>
    </location>
</feature>
<accession>A0A939BET9</accession>
<dbReference type="InterPro" id="IPR054110">
    <property type="entry name" value="EndoD-like_D2"/>
</dbReference>
<dbReference type="InterPro" id="IPR013783">
    <property type="entry name" value="Ig-like_fold"/>
</dbReference>
<gene>
    <name evidence="6" type="ORF">H6A12_10965</name>
</gene>
<feature type="chain" id="PRO_5039607805" evidence="4">
    <location>
        <begin position="24"/>
        <end position="1477"/>
    </location>
</feature>
<evidence type="ECO:0000256" key="3">
    <source>
        <dbReference type="SAM" id="Phobius"/>
    </source>
</evidence>
<feature type="domain" description="F5/8 type C" evidence="5">
    <location>
        <begin position="1110"/>
        <end position="1252"/>
    </location>
</feature>
<keyword evidence="1" id="KW-0326">Glycosidase</keyword>
<reference evidence="6" key="2">
    <citation type="journal article" date="2021" name="Sci. Rep.">
        <title>The distribution of antibiotic resistance genes in chicken gut microbiota commensals.</title>
        <authorList>
            <person name="Juricova H."/>
            <person name="Matiasovicova J."/>
            <person name="Kubasova T."/>
            <person name="Cejkova D."/>
            <person name="Rychlik I."/>
        </authorList>
    </citation>
    <scope>NUCLEOTIDE SEQUENCE</scope>
    <source>
        <strain evidence="6">An559</strain>
    </source>
</reference>
<sequence>MKQWKKRVLSGAMAAVMTASTFAAGGFTVLAGDTLPMLGEEARKAEQPKFSGYRIWDISQWSPETDPYAEFLRADIPLQERIDAFKPTQANPELDSDAQIMLMQGDYGNAFVDGMMYNNTFLYHTLNFWQYTDYYSPWHGAITAKVPESIWDWEGALTDPDAWMKRRFEFGILNIPNPAYTNAAHKNGVKSIACIYFDQSFREGQTIDELFRKDENGKFIVAEKLIEMAEYFGYDGYFFNCEEAPDSREDERAFLARLTEAGLWTQYYDTNSSFNENKANWLAYDIDGDGEKEKLQDSVFVNYGWPSSIDSQIEYIKNNGYDPFEQVFYGVEANQGKFSGSHGSVSGLPNLYAEGTKNPRASIALFTPSDYYHRGVDEVEGGNPVSTADPDYMWMVAERERMYFSGVTSDPTDTGKKEGYSRPDVGVSNASGWVGVADFTSERSVVDGSVFYTNFNTGKGRSYWTDGKLTNGDDWTNISVQDILPTWQWWITVPEASEGEEPYAKLKADFDYGEKYYTGATEFTHIGAYNGGSSLVVAGELEAENLLRLYKTELSVNASSKVEITYQKPSASDGSEMKLALIFKDDPQNVVYLPIAGTGTKTTEWKTASVSLGAYADREIATIGLAFAPKQGTVSDYQMNIGAIRLTDGTNHTPAVPEAFKVDRAFSTDEMIATWKLGDFNTVDKYEIYATLSNGKKLMVGTNFADLHYIKTLEGETENVTLSLVAIGKDGSRSEAATTSYNYAEKVGNLKADTEVSRNNFNVFTKRAGVIDLTWTEPKAAYESIEFTVTMDDSTDDTTVVRTVSKGTTSVSIPLMKSNGEKYQVEARTVFADGTKSEPIMLTGYMKDVWSQPFDPEDKVFVSGTSIEFWQPASEDWYKMYVSFNGETLQFTARFNPERNYITRGGNKMYSTLPAANGTLKIVLEDYTGNMSEPVYYTVCEDPTAEITSEMFPDPVLFEAVREQIGTTMEELLAFNGTLDVSGKAVEDLTGLSLIGNLTALDLSGTNIKEISKGQLPKALTSLDLSDCKALTRIDVNTFAGLDALKSIDITGCTALQVLGLNNSALEMVEYGDANSFKELISVTLENSRFDLTEGTQMGEFVKAATEITKDKEDIVLRATELSNLGPKASIDQENTTLGDCKLLFDGDTSNWTGLDVSGTIPGEAVFVFDSPQTIEKWTLLNSSYGGAKTFELQYSLDGTEWKTLGTPVTGNEQKEVTQTVTDPVAAKYYKLKIDETYSWYPILCELYLYGYETTLYEAGVKISGQRPAVYVSYPEEVYKELGEGTLDPQSLIEYKTVSGTPFASLKGAAFVAEDYDIDAQMKGGADLILVNEDPNGVIALNRAGVYTVKFVNFGQNPNGDVHTTVVSVGDVVKPVDKDALISLIQTVENMDLTPYTQTSVDALSETLEAAKAVAANEQATQEEVDKAYAALENAVNALEKKGEEVPDTGDHIPYTLPVILILAAFSAFVMRKRLMR</sequence>
<dbReference type="GO" id="GO:0033925">
    <property type="term" value="F:mannosyl-glycoprotein endo-beta-N-acetylglucosaminidase activity"/>
    <property type="evidence" value="ECO:0007669"/>
    <property type="project" value="InterPro"/>
</dbReference>
<protein>
    <submittedName>
        <fullName evidence="6">Discoidin domain-containing protein</fullName>
    </submittedName>
</protein>
<evidence type="ECO:0000259" key="5">
    <source>
        <dbReference type="PROSITE" id="PS50022"/>
    </source>
</evidence>
<dbReference type="PANTHER" id="PTHR13246:SF1">
    <property type="entry name" value="CYTOSOLIC ENDO-BETA-N-ACETYLGLUCOSAMINIDASE"/>
    <property type="match status" value="1"/>
</dbReference>
<keyword evidence="3" id="KW-0472">Membrane</keyword>
<evidence type="ECO:0000313" key="6">
    <source>
        <dbReference type="EMBL" id="MBM6921670.1"/>
    </source>
</evidence>
<dbReference type="Gene3D" id="3.20.20.80">
    <property type="entry name" value="Glycosidases"/>
    <property type="match status" value="1"/>
</dbReference>
<evidence type="ECO:0000256" key="2">
    <source>
        <dbReference type="SAM" id="Coils"/>
    </source>
</evidence>
<dbReference type="InterPro" id="IPR032675">
    <property type="entry name" value="LRR_dom_sf"/>
</dbReference>
<keyword evidence="4" id="KW-0732">Signal</keyword>
<dbReference type="Pfam" id="PF21910">
    <property type="entry name" value="GH85_C"/>
    <property type="match status" value="1"/>
</dbReference>
<dbReference type="InterPro" id="IPR032979">
    <property type="entry name" value="ENGase"/>
</dbReference>
<dbReference type="PANTHER" id="PTHR13246">
    <property type="entry name" value="ENDO BETA N-ACETYLGLUCOSAMINIDASE"/>
    <property type="match status" value="1"/>
</dbReference>
<keyword evidence="7" id="KW-1185">Reference proteome</keyword>
<evidence type="ECO:0000256" key="1">
    <source>
        <dbReference type="ARBA" id="ARBA00023295"/>
    </source>
</evidence>
<dbReference type="Pfam" id="PF23952">
    <property type="entry name" value="LRR_EndoS"/>
    <property type="match status" value="1"/>
</dbReference>
<dbReference type="SUPFAM" id="SSF49785">
    <property type="entry name" value="Galactose-binding domain-like"/>
    <property type="match status" value="1"/>
</dbReference>
<dbReference type="Proteomes" id="UP000774750">
    <property type="component" value="Unassembled WGS sequence"/>
</dbReference>
<name>A0A939BET9_9FIRM</name>
<dbReference type="SUPFAM" id="SSF52058">
    <property type="entry name" value="L domain-like"/>
    <property type="match status" value="1"/>
</dbReference>
<dbReference type="Gene3D" id="3.80.10.10">
    <property type="entry name" value="Ribonuclease Inhibitor"/>
    <property type="match status" value="1"/>
</dbReference>
<keyword evidence="3" id="KW-0812">Transmembrane</keyword>
<dbReference type="Pfam" id="PF03644">
    <property type="entry name" value="Glyco_hydro_85"/>
    <property type="match status" value="1"/>
</dbReference>
<keyword evidence="2" id="KW-0175">Coiled coil</keyword>
<keyword evidence="1" id="KW-0378">Hydrolase</keyword>
<evidence type="ECO:0000256" key="4">
    <source>
        <dbReference type="SAM" id="SignalP"/>
    </source>
</evidence>
<keyword evidence="3" id="KW-1133">Transmembrane helix</keyword>
<dbReference type="InterPro" id="IPR000421">
    <property type="entry name" value="FA58C"/>
</dbReference>
<feature type="coiled-coil region" evidence="2">
    <location>
        <begin position="1401"/>
        <end position="1442"/>
    </location>
</feature>
<dbReference type="PROSITE" id="PS50022">
    <property type="entry name" value="FA58C_3"/>
    <property type="match status" value="1"/>
</dbReference>
<dbReference type="InterPro" id="IPR008979">
    <property type="entry name" value="Galactose-bd-like_sf"/>
</dbReference>
<dbReference type="Gene3D" id="1.20.1270.90">
    <property type="entry name" value="AF1782-like"/>
    <property type="match status" value="1"/>
</dbReference>
<dbReference type="InterPro" id="IPR005201">
    <property type="entry name" value="TIM_ENGase"/>
</dbReference>
<dbReference type="RefSeq" id="WP_204447824.1">
    <property type="nucleotide sequence ID" value="NZ_JACJKY010000022.1"/>
</dbReference>
<dbReference type="Pfam" id="PF00754">
    <property type="entry name" value="F5_F8_type_C"/>
    <property type="match status" value="1"/>
</dbReference>
<dbReference type="GO" id="GO:0005829">
    <property type="term" value="C:cytosol"/>
    <property type="evidence" value="ECO:0007669"/>
    <property type="project" value="UniProtKB-SubCell"/>
</dbReference>
<evidence type="ECO:0000313" key="7">
    <source>
        <dbReference type="Proteomes" id="UP000774750"/>
    </source>
</evidence>
<reference evidence="6" key="1">
    <citation type="submission" date="2020-08" db="EMBL/GenBank/DDBJ databases">
        <authorList>
            <person name="Cejkova D."/>
            <person name="Kubasova T."/>
            <person name="Jahodarova E."/>
            <person name="Rychlik I."/>
        </authorList>
    </citation>
    <scope>NUCLEOTIDE SEQUENCE</scope>
    <source>
        <strain evidence="6">An559</strain>
    </source>
</reference>
<proteinExistence type="predicted"/>
<feature type="signal peptide" evidence="4">
    <location>
        <begin position="1"/>
        <end position="23"/>
    </location>
</feature>
<dbReference type="Gene3D" id="2.60.120.260">
    <property type="entry name" value="Galactose-binding domain-like"/>
    <property type="match status" value="2"/>
</dbReference>
<dbReference type="Gene3D" id="2.60.40.10">
    <property type="entry name" value="Immunoglobulins"/>
    <property type="match status" value="1"/>
</dbReference>
<organism evidence="6 7">
    <name type="scientific">Merdimmobilis hominis</name>
    <dbReference type="NCBI Taxonomy" id="2897707"/>
    <lineage>
        <taxon>Bacteria</taxon>
        <taxon>Bacillati</taxon>
        <taxon>Bacillota</taxon>
        <taxon>Clostridia</taxon>
        <taxon>Eubacteriales</taxon>
        <taxon>Oscillospiraceae</taxon>
        <taxon>Merdimmobilis</taxon>
    </lineage>
</organism>
<comment type="caution">
    <text evidence="6">The sequence shown here is derived from an EMBL/GenBank/DDBJ whole genome shotgun (WGS) entry which is preliminary data.</text>
</comment>
<dbReference type="EMBL" id="JACJKY010000022">
    <property type="protein sequence ID" value="MBM6921670.1"/>
    <property type="molecule type" value="Genomic_DNA"/>
</dbReference>